<organism evidence="1 2">
    <name type="scientific">Aspergillus versicolor CBS 583.65</name>
    <dbReference type="NCBI Taxonomy" id="1036611"/>
    <lineage>
        <taxon>Eukaryota</taxon>
        <taxon>Fungi</taxon>
        <taxon>Dikarya</taxon>
        <taxon>Ascomycota</taxon>
        <taxon>Pezizomycotina</taxon>
        <taxon>Eurotiomycetes</taxon>
        <taxon>Eurotiomycetidae</taxon>
        <taxon>Eurotiales</taxon>
        <taxon>Aspergillaceae</taxon>
        <taxon>Aspergillus</taxon>
        <taxon>Aspergillus subgen. Nidulantes</taxon>
    </lineage>
</organism>
<dbReference type="GeneID" id="63733979"/>
<proteinExistence type="predicted"/>
<keyword evidence="2" id="KW-1185">Reference proteome</keyword>
<protein>
    <submittedName>
        <fullName evidence="1">Uncharacterized protein</fullName>
    </submittedName>
</protein>
<dbReference type="VEuPathDB" id="FungiDB:ASPVEDRAFT_88973"/>
<dbReference type="Proteomes" id="UP000184073">
    <property type="component" value="Unassembled WGS sequence"/>
</dbReference>
<dbReference type="STRING" id="1036611.A0A1L9Q1X8"/>
<dbReference type="OrthoDB" id="4507328at2759"/>
<dbReference type="AlphaFoldDB" id="A0A1L9Q1X8"/>
<sequence length="172" mass="19219">MKKYRSYTNRTALDKANKALNNASRNTNNPPLASVQFVAARQLKSGDLSLTLGTAAHAEVARRHPNWAKEIDRDAKVRIPTWGLVVDRFPVKAMKLPEDMDQVERREMFTKIAARTDISPHADYNTLVLDPKAVRYVAEFMLKTGPLGQFRDVGVELEPPEAPDLEPLGIPG</sequence>
<evidence type="ECO:0000313" key="2">
    <source>
        <dbReference type="Proteomes" id="UP000184073"/>
    </source>
</evidence>
<accession>A0A1L9Q1X8</accession>
<gene>
    <name evidence="1" type="ORF">ASPVEDRAFT_88973</name>
</gene>
<name>A0A1L9Q1X8_ASPVE</name>
<evidence type="ECO:0000313" key="1">
    <source>
        <dbReference type="EMBL" id="OJJ07731.1"/>
    </source>
</evidence>
<dbReference type="EMBL" id="KV878138">
    <property type="protein sequence ID" value="OJJ07731.1"/>
    <property type="molecule type" value="Genomic_DNA"/>
</dbReference>
<reference evidence="2" key="1">
    <citation type="journal article" date="2017" name="Genome Biol.">
        <title>Comparative genomics reveals high biological diversity and specific adaptations in the industrially and medically important fungal genus Aspergillus.</title>
        <authorList>
            <person name="de Vries R.P."/>
            <person name="Riley R."/>
            <person name="Wiebenga A."/>
            <person name="Aguilar-Osorio G."/>
            <person name="Amillis S."/>
            <person name="Uchima C.A."/>
            <person name="Anderluh G."/>
            <person name="Asadollahi M."/>
            <person name="Askin M."/>
            <person name="Barry K."/>
            <person name="Battaglia E."/>
            <person name="Bayram O."/>
            <person name="Benocci T."/>
            <person name="Braus-Stromeyer S.A."/>
            <person name="Caldana C."/>
            <person name="Canovas D."/>
            <person name="Cerqueira G.C."/>
            <person name="Chen F."/>
            <person name="Chen W."/>
            <person name="Choi C."/>
            <person name="Clum A."/>
            <person name="Dos Santos R.A."/>
            <person name="Damasio A.R."/>
            <person name="Diallinas G."/>
            <person name="Emri T."/>
            <person name="Fekete E."/>
            <person name="Flipphi M."/>
            <person name="Freyberg S."/>
            <person name="Gallo A."/>
            <person name="Gournas C."/>
            <person name="Habgood R."/>
            <person name="Hainaut M."/>
            <person name="Harispe M.L."/>
            <person name="Henrissat B."/>
            <person name="Hilden K.S."/>
            <person name="Hope R."/>
            <person name="Hossain A."/>
            <person name="Karabika E."/>
            <person name="Karaffa L."/>
            <person name="Karanyi Z."/>
            <person name="Krasevec N."/>
            <person name="Kuo A."/>
            <person name="Kusch H."/>
            <person name="LaButti K."/>
            <person name="Lagendijk E.L."/>
            <person name="Lapidus A."/>
            <person name="Levasseur A."/>
            <person name="Lindquist E."/>
            <person name="Lipzen A."/>
            <person name="Logrieco A.F."/>
            <person name="MacCabe A."/>
            <person name="Maekelae M.R."/>
            <person name="Malavazi I."/>
            <person name="Melin P."/>
            <person name="Meyer V."/>
            <person name="Mielnichuk N."/>
            <person name="Miskei M."/>
            <person name="Molnar A.P."/>
            <person name="Mule G."/>
            <person name="Ngan C.Y."/>
            <person name="Orejas M."/>
            <person name="Orosz E."/>
            <person name="Ouedraogo J.P."/>
            <person name="Overkamp K.M."/>
            <person name="Park H.-S."/>
            <person name="Perrone G."/>
            <person name="Piumi F."/>
            <person name="Punt P.J."/>
            <person name="Ram A.F."/>
            <person name="Ramon A."/>
            <person name="Rauscher S."/>
            <person name="Record E."/>
            <person name="Riano-Pachon D.M."/>
            <person name="Robert V."/>
            <person name="Roehrig J."/>
            <person name="Ruller R."/>
            <person name="Salamov A."/>
            <person name="Salih N.S."/>
            <person name="Samson R.A."/>
            <person name="Sandor E."/>
            <person name="Sanguinetti M."/>
            <person name="Schuetze T."/>
            <person name="Sepcic K."/>
            <person name="Shelest E."/>
            <person name="Sherlock G."/>
            <person name="Sophianopoulou V."/>
            <person name="Squina F.M."/>
            <person name="Sun H."/>
            <person name="Susca A."/>
            <person name="Todd R.B."/>
            <person name="Tsang A."/>
            <person name="Unkles S.E."/>
            <person name="van de Wiele N."/>
            <person name="van Rossen-Uffink D."/>
            <person name="Oliveira J.V."/>
            <person name="Vesth T.C."/>
            <person name="Visser J."/>
            <person name="Yu J.-H."/>
            <person name="Zhou M."/>
            <person name="Andersen M.R."/>
            <person name="Archer D.B."/>
            <person name="Baker S.E."/>
            <person name="Benoit I."/>
            <person name="Brakhage A.A."/>
            <person name="Braus G.H."/>
            <person name="Fischer R."/>
            <person name="Frisvad J.C."/>
            <person name="Goldman G.H."/>
            <person name="Houbraken J."/>
            <person name="Oakley B."/>
            <person name="Pocsi I."/>
            <person name="Scazzocchio C."/>
            <person name="Seiboth B."/>
            <person name="vanKuyk P.A."/>
            <person name="Wortman J."/>
            <person name="Dyer P.S."/>
            <person name="Grigoriev I.V."/>
        </authorList>
    </citation>
    <scope>NUCLEOTIDE SEQUENCE [LARGE SCALE GENOMIC DNA]</scope>
    <source>
        <strain evidence="2">CBS 583.65</strain>
    </source>
</reference>
<dbReference type="RefSeq" id="XP_040673493.1">
    <property type="nucleotide sequence ID" value="XM_040818468.1"/>
</dbReference>